<dbReference type="EMBL" id="VDCV01000017">
    <property type="protein sequence ID" value="KAB5516183.1"/>
    <property type="molecule type" value="Genomic_DNA"/>
</dbReference>
<accession>A0A5N5JFR1</accession>
<evidence type="ECO:0000313" key="3">
    <source>
        <dbReference type="Proteomes" id="UP000326939"/>
    </source>
</evidence>
<evidence type="ECO:0000256" key="1">
    <source>
        <dbReference type="SAM" id="MobiDB-lite"/>
    </source>
</evidence>
<proteinExistence type="predicted"/>
<dbReference type="Proteomes" id="UP000326939">
    <property type="component" value="Chromosome 17"/>
</dbReference>
<comment type="caution">
    <text evidence="2">The sequence shown here is derived from an EMBL/GenBank/DDBJ whole genome shotgun (WGS) entry which is preliminary data.</text>
</comment>
<gene>
    <name evidence="2" type="ORF">DKX38_026831</name>
</gene>
<feature type="region of interest" description="Disordered" evidence="1">
    <location>
        <begin position="44"/>
        <end position="67"/>
    </location>
</feature>
<evidence type="ECO:0000313" key="2">
    <source>
        <dbReference type="EMBL" id="KAB5516183.1"/>
    </source>
</evidence>
<reference evidence="3" key="1">
    <citation type="journal article" date="2019" name="Gigascience">
        <title>De novo genome assembly of the endangered Acer yangbiense, a plant species with extremely small populations endemic to Yunnan Province, China.</title>
        <authorList>
            <person name="Yang J."/>
            <person name="Wariss H.M."/>
            <person name="Tao L."/>
            <person name="Zhang R."/>
            <person name="Yun Q."/>
            <person name="Hollingsworth P."/>
            <person name="Dao Z."/>
            <person name="Luo G."/>
            <person name="Guo H."/>
            <person name="Ma Y."/>
            <person name="Sun W."/>
        </authorList>
    </citation>
    <scope>NUCLEOTIDE SEQUENCE [LARGE SCALE GENOMIC DNA]</scope>
    <source>
        <strain evidence="3">cv. br00</strain>
    </source>
</reference>
<sequence>MRCDLLMMWVASFRLSDAKHYGNGNVGVHNILRQEELKPRKTTMTVANPQEIPGDENFSASGGDEDNAGRELEYPGVISIGWGCKKLGLTKDKFKEIVPLPDHFDTVVWGKDIQEYEYDSQAFLRRLFRLMTEKLAELLVS</sequence>
<protein>
    <submittedName>
        <fullName evidence="2">Uncharacterized protein</fullName>
    </submittedName>
</protein>
<name>A0A5N5JFR1_9ROSI</name>
<dbReference type="AlphaFoldDB" id="A0A5N5JFR1"/>
<organism evidence="2 3">
    <name type="scientific">Salix brachista</name>
    <dbReference type="NCBI Taxonomy" id="2182728"/>
    <lineage>
        <taxon>Eukaryota</taxon>
        <taxon>Viridiplantae</taxon>
        <taxon>Streptophyta</taxon>
        <taxon>Embryophyta</taxon>
        <taxon>Tracheophyta</taxon>
        <taxon>Spermatophyta</taxon>
        <taxon>Magnoliopsida</taxon>
        <taxon>eudicotyledons</taxon>
        <taxon>Gunneridae</taxon>
        <taxon>Pentapetalae</taxon>
        <taxon>rosids</taxon>
        <taxon>fabids</taxon>
        <taxon>Malpighiales</taxon>
        <taxon>Salicaceae</taxon>
        <taxon>Saliceae</taxon>
        <taxon>Salix</taxon>
    </lineage>
</organism>
<keyword evidence="3" id="KW-1185">Reference proteome</keyword>